<feature type="transmembrane region" description="Helical" evidence="6">
    <location>
        <begin position="69"/>
        <end position="89"/>
    </location>
</feature>
<proteinExistence type="predicted"/>
<dbReference type="PANTHER" id="PTHR30086">
    <property type="entry name" value="ARGININE EXPORTER PROTEIN ARGO"/>
    <property type="match status" value="1"/>
</dbReference>
<feature type="transmembrane region" description="Helical" evidence="6">
    <location>
        <begin position="185"/>
        <end position="206"/>
    </location>
</feature>
<dbReference type="PANTHER" id="PTHR30086:SF20">
    <property type="entry name" value="ARGININE EXPORTER PROTEIN ARGO-RELATED"/>
    <property type="match status" value="1"/>
</dbReference>
<dbReference type="GO" id="GO:0015171">
    <property type="term" value="F:amino acid transmembrane transporter activity"/>
    <property type="evidence" value="ECO:0007669"/>
    <property type="project" value="TreeGrafter"/>
</dbReference>
<dbReference type="GO" id="GO:0005886">
    <property type="term" value="C:plasma membrane"/>
    <property type="evidence" value="ECO:0007669"/>
    <property type="project" value="UniProtKB-SubCell"/>
</dbReference>
<feature type="transmembrane region" description="Helical" evidence="6">
    <location>
        <begin position="146"/>
        <end position="173"/>
    </location>
</feature>
<evidence type="ECO:0000256" key="6">
    <source>
        <dbReference type="SAM" id="Phobius"/>
    </source>
</evidence>
<organism evidence="7 8">
    <name type="scientific">Ramlibacter cellulosilyticus</name>
    <dbReference type="NCBI Taxonomy" id="2764187"/>
    <lineage>
        <taxon>Bacteria</taxon>
        <taxon>Pseudomonadati</taxon>
        <taxon>Pseudomonadota</taxon>
        <taxon>Betaproteobacteria</taxon>
        <taxon>Burkholderiales</taxon>
        <taxon>Comamonadaceae</taxon>
        <taxon>Ramlibacter</taxon>
    </lineage>
</organism>
<keyword evidence="8" id="KW-1185">Reference proteome</keyword>
<dbReference type="InterPro" id="IPR001123">
    <property type="entry name" value="LeuE-type"/>
</dbReference>
<dbReference type="Proteomes" id="UP000608513">
    <property type="component" value="Unassembled WGS sequence"/>
</dbReference>
<gene>
    <name evidence="7" type="ORF">H8N03_01355</name>
</gene>
<evidence type="ECO:0000313" key="7">
    <source>
        <dbReference type="EMBL" id="MBC5781569.1"/>
    </source>
</evidence>
<name>A0A923S9B0_9BURK</name>
<evidence type="ECO:0000256" key="2">
    <source>
        <dbReference type="ARBA" id="ARBA00022475"/>
    </source>
</evidence>
<evidence type="ECO:0000256" key="5">
    <source>
        <dbReference type="ARBA" id="ARBA00023136"/>
    </source>
</evidence>
<evidence type="ECO:0000256" key="4">
    <source>
        <dbReference type="ARBA" id="ARBA00022989"/>
    </source>
</evidence>
<reference evidence="7" key="1">
    <citation type="submission" date="2020-08" db="EMBL/GenBank/DDBJ databases">
        <title>Ramlibacter sp. USB13 16S ribosomal RNA gene genome sequencing and assembly.</title>
        <authorList>
            <person name="Kang M."/>
        </authorList>
    </citation>
    <scope>NUCLEOTIDE SEQUENCE</scope>
    <source>
        <strain evidence="7">USB13</strain>
    </source>
</reference>
<keyword evidence="5 6" id="KW-0472">Membrane</keyword>
<comment type="subcellular location">
    <subcellularLocation>
        <location evidence="1">Cell membrane</location>
        <topology evidence="1">Multi-pass membrane protein</topology>
    </subcellularLocation>
</comment>
<feature type="transmembrane region" description="Helical" evidence="6">
    <location>
        <begin position="109"/>
        <end position="134"/>
    </location>
</feature>
<feature type="transmembrane region" description="Helical" evidence="6">
    <location>
        <begin position="6"/>
        <end position="26"/>
    </location>
</feature>
<keyword evidence="4 6" id="KW-1133">Transmembrane helix</keyword>
<protein>
    <submittedName>
        <fullName evidence="7">LysE family translocator</fullName>
    </submittedName>
</protein>
<dbReference type="Pfam" id="PF01810">
    <property type="entry name" value="LysE"/>
    <property type="match status" value="1"/>
</dbReference>
<sequence length="207" mass="21197">MDHLWLFALFVFGIIVLPGMDMAFVLASSLVDGRRAGLAAVAGMVAGGAVHTLMGALGLGLLLQLAPPVFNAVLAAGALYVAWMGVALWRSPATLAGVQAQPSRAPARIFARAMATCLLNPKAYVFMVAVFPQFVRPALGNVGAQVAAMGAIIAATQLLVYGGVAFSAAVLRNGLQGSLAAQARIARAVAALLVGTSGWSVLTGWVR</sequence>
<dbReference type="AlphaFoldDB" id="A0A923S9B0"/>
<evidence type="ECO:0000313" key="8">
    <source>
        <dbReference type="Proteomes" id="UP000608513"/>
    </source>
</evidence>
<keyword evidence="3 6" id="KW-0812">Transmembrane</keyword>
<comment type="caution">
    <text evidence="7">The sequence shown here is derived from an EMBL/GenBank/DDBJ whole genome shotgun (WGS) entry which is preliminary data.</text>
</comment>
<dbReference type="EMBL" id="JACORT010000001">
    <property type="protein sequence ID" value="MBC5781569.1"/>
    <property type="molecule type" value="Genomic_DNA"/>
</dbReference>
<evidence type="ECO:0000256" key="1">
    <source>
        <dbReference type="ARBA" id="ARBA00004651"/>
    </source>
</evidence>
<feature type="transmembrane region" description="Helical" evidence="6">
    <location>
        <begin position="38"/>
        <end position="63"/>
    </location>
</feature>
<keyword evidence="2" id="KW-1003">Cell membrane</keyword>
<evidence type="ECO:0000256" key="3">
    <source>
        <dbReference type="ARBA" id="ARBA00022692"/>
    </source>
</evidence>
<dbReference type="RefSeq" id="WP_187074322.1">
    <property type="nucleotide sequence ID" value="NZ_JACORT010000001.1"/>
</dbReference>
<accession>A0A923S9B0</accession>